<proteinExistence type="predicted"/>
<sequence length="68" mass="7399">MLQAGAQLDSITEVGTTWNGNGMVTFSEHYRNVEMGTMLHVQSDTPNVWSNTKQLARLAGYIVNGEAG</sequence>
<organism evidence="1 2">
    <name type="scientific">Paenibacillus silvae</name>
    <dbReference type="NCBI Taxonomy" id="1325358"/>
    <lineage>
        <taxon>Bacteria</taxon>
        <taxon>Bacillati</taxon>
        <taxon>Bacillota</taxon>
        <taxon>Bacilli</taxon>
        <taxon>Bacillales</taxon>
        <taxon>Paenibacillaceae</taxon>
        <taxon>Paenibacillus</taxon>
    </lineage>
</organism>
<evidence type="ECO:0000313" key="2">
    <source>
        <dbReference type="Proteomes" id="UP000652153"/>
    </source>
</evidence>
<name>A0ABQ1ZKG2_9BACL</name>
<accession>A0ABQ1ZKG2</accession>
<dbReference type="Proteomes" id="UP000652153">
    <property type="component" value="Unassembled WGS sequence"/>
</dbReference>
<keyword evidence="2" id="KW-1185">Reference proteome</keyword>
<gene>
    <name evidence="1" type="ORF">GCM10008014_47970</name>
</gene>
<protein>
    <submittedName>
        <fullName evidence="1">Uncharacterized protein</fullName>
    </submittedName>
</protein>
<dbReference type="EMBL" id="BMFU01000009">
    <property type="protein sequence ID" value="GGH66984.1"/>
    <property type="molecule type" value="Genomic_DNA"/>
</dbReference>
<comment type="caution">
    <text evidence="1">The sequence shown here is derived from an EMBL/GenBank/DDBJ whole genome shotgun (WGS) entry which is preliminary data.</text>
</comment>
<evidence type="ECO:0000313" key="1">
    <source>
        <dbReference type="EMBL" id="GGH66984.1"/>
    </source>
</evidence>
<reference evidence="2" key="1">
    <citation type="journal article" date="2019" name="Int. J. Syst. Evol. Microbiol.">
        <title>The Global Catalogue of Microorganisms (GCM) 10K type strain sequencing project: providing services to taxonomists for standard genome sequencing and annotation.</title>
        <authorList>
            <consortium name="The Broad Institute Genomics Platform"/>
            <consortium name="The Broad Institute Genome Sequencing Center for Infectious Disease"/>
            <person name="Wu L."/>
            <person name="Ma J."/>
        </authorList>
    </citation>
    <scope>NUCLEOTIDE SEQUENCE [LARGE SCALE GENOMIC DNA]</scope>
    <source>
        <strain evidence="2">CGMCC 1.12770</strain>
    </source>
</reference>